<accession>A0ABV0WUF5</accession>
<organism evidence="1 2">
    <name type="scientific">Xenotaenia resolanae</name>
    <dbReference type="NCBI Taxonomy" id="208358"/>
    <lineage>
        <taxon>Eukaryota</taxon>
        <taxon>Metazoa</taxon>
        <taxon>Chordata</taxon>
        <taxon>Craniata</taxon>
        <taxon>Vertebrata</taxon>
        <taxon>Euteleostomi</taxon>
        <taxon>Actinopterygii</taxon>
        <taxon>Neopterygii</taxon>
        <taxon>Teleostei</taxon>
        <taxon>Neoteleostei</taxon>
        <taxon>Acanthomorphata</taxon>
        <taxon>Ovalentaria</taxon>
        <taxon>Atherinomorphae</taxon>
        <taxon>Cyprinodontiformes</taxon>
        <taxon>Goodeidae</taxon>
        <taxon>Xenotaenia</taxon>
    </lineage>
</organism>
<reference evidence="1 2" key="1">
    <citation type="submission" date="2021-06" db="EMBL/GenBank/DDBJ databases">
        <authorList>
            <person name="Palmer J.M."/>
        </authorList>
    </citation>
    <scope>NUCLEOTIDE SEQUENCE [LARGE SCALE GENOMIC DNA]</scope>
    <source>
        <strain evidence="1 2">XR_2019</strain>
        <tissue evidence="1">Muscle</tissue>
    </source>
</reference>
<comment type="caution">
    <text evidence="1">The sequence shown here is derived from an EMBL/GenBank/DDBJ whole genome shotgun (WGS) entry which is preliminary data.</text>
</comment>
<name>A0ABV0WUF5_9TELE</name>
<protein>
    <submittedName>
        <fullName evidence="1">Uncharacterized protein</fullName>
    </submittedName>
</protein>
<dbReference type="Proteomes" id="UP001444071">
    <property type="component" value="Unassembled WGS sequence"/>
</dbReference>
<gene>
    <name evidence="1" type="ORF">XENORESO_017615</name>
</gene>
<keyword evidence="2" id="KW-1185">Reference proteome</keyword>
<evidence type="ECO:0000313" key="2">
    <source>
        <dbReference type="Proteomes" id="UP001444071"/>
    </source>
</evidence>
<dbReference type="EMBL" id="JAHRIM010066100">
    <property type="protein sequence ID" value="MEQ2272256.1"/>
    <property type="molecule type" value="Genomic_DNA"/>
</dbReference>
<sequence length="143" mass="16166">MERKYNKEWEKENAVKEWIRPQLGDDSKALCLFCKCEIHAHHSDLIQHANTDKHKKTAPFSFLKLTNMGFTAPKQNESKQRNELKIATYVACHSLISAVDHLGESTGSTDSEIKLHRTKCTALINHAVGLCIFKDLMSDIGDA</sequence>
<proteinExistence type="predicted"/>
<evidence type="ECO:0000313" key="1">
    <source>
        <dbReference type="EMBL" id="MEQ2272256.1"/>
    </source>
</evidence>